<feature type="transmembrane region" description="Helical" evidence="1">
    <location>
        <begin position="43"/>
        <end position="64"/>
    </location>
</feature>
<organism evidence="2 3">
    <name type="scientific">Priestia taiwanensis</name>
    <dbReference type="NCBI Taxonomy" id="1347902"/>
    <lineage>
        <taxon>Bacteria</taxon>
        <taxon>Bacillati</taxon>
        <taxon>Bacillota</taxon>
        <taxon>Bacilli</taxon>
        <taxon>Bacillales</taxon>
        <taxon>Bacillaceae</taxon>
        <taxon>Priestia</taxon>
    </lineage>
</organism>
<keyword evidence="1" id="KW-0812">Transmembrane</keyword>
<reference evidence="2" key="1">
    <citation type="journal article" date="2014" name="Int. J. Syst. Evol. Microbiol.">
        <title>Complete genome sequence of Corynebacterium casei LMG S-19264T (=DSM 44701T), isolated from a smear-ripened cheese.</title>
        <authorList>
            <consortium name="US DOE Joint Genome Institute (JGI-PGF)"/>
            <person name="Walter F."/>
            <person name="Albersmeier A."/>
            <person name="Kalinowski J."/>
            <person name="Ruckert C."/>
        </authorList>
    </citation>
    <scope>NUCLEOTIDE SEQUENCE</scope>
    <source>
        <strain evidence="2">CGMCC 1.12698</strain>
    </source>
</reference>
<keyword evidence="1" id="KW-0472">Membrane</keyword>
<feature type="transmembrane region" description="Helical" evidence="1">
    <location>
        <begin position="70"/>
        <end position="90"/>
    </location>
</feature>
<name>A0A917AY43_9BACI</name>
<dbReference type="RefSeq" id="WP_188389473.1">
    <property type="nucleotide sequence ID" value="NZ_BMFK01000003.1"/>
</dbReference>
<dbReference type="Proteomes" id="UP000605259">
    <property type="component" value="Unassembled WGS sequence"/>
</dbReference>
<protein>
    <recommendedName>
        <fullName evidence="4">DUF4149 domain-containing protein</fullName>
    </recommendedName>
</protein>
<evidence type="ECO:0000313" key="2">
    <source>
        <dbReference type="EMBL" id="GGE79906.1"/>
    </source>
</evidence>
<sequence length="144" mass="16393">MVTQWFIICAIIGLVIFLPLVWTRIERRLDQTLLKGASSFVRMSILAVVIIILEGILVGLIVSISKWNVVDTFFVSSMLLLCFVWLTPLFNQQRKNRQNANDRLHSGGGIDMRIEAFHMRFTPFVIGSTGFAIVSLLATVLYYR</sequence>
<evidence type="ECO:0000313" key="3">
    <source>
        <dbReference type="Proteomes" id="UP000605259"/>
    </source>
</evidence>
<keyword evidence="3" id="KW-1185">Reference proteome</keyword>
<feature type="transmembrane region" description="Helical" evidence="1">
    <location>
        <begin position="5"/>
        <end position="22"/>
    </location>
</feature>
<gene>
    <name evidence="2" type="ORF">GCM10007140_31800</name>
</gene>
<proteinExistence type="predicted"/>
<dbReference type="EMBL" id="BMFK01000003">
    <property type="protein sequence ID" value="GGE79906.1"/>
    <property type="molecule type" value="Genomic_DNA"/>
</dbReference>
<comment type="caution">
    <text evidence="2">The sequence shown here is derived from an EMBL/GenBank/DDBJ whole genome shotgun (WGS) entry which is preliminary data.</text>
</comment>
<evidence type="ECO:0008006" key="4">
    <source>
        <dbReference type="Google" id="ProtNLM"/>
    </source>
</evidence>
<reference evidence="2" key="2">
    <citation type="submission" date="2020-09" db="EMBL/GenBank/DDBJ databases">
        <authorList>
            <person name="Sun Q."/>
            <person name="Zhou Y."/>
        </authorList>
    </citation>
    <scope>NUCLEOTIDE SEQUENCE</scope>
    <source>
        <strain evidence="2">CGMCC 1.12698</strain>
    </source>
</reference>
<dbReference type="AlphaFoldDB" id="A0A917AY43"/>
<keyword evidence="1" id="KW-1133">Transmembrane helix</keyword>
<accession>A0A917AY43</accession>
<evidence type="ECO:0000256" key="1">
    <source>
        <dbReference type="SAM" id="Phobius"/>
    </source>
</evidence>
<feature type="transmembrane region" description="Helical" evidence="1">
    <location>
        <begin position="121"/>
        <end position="143"/>
    </location>
</feature>